<gene>
    <name evidence="3" type="ORF">LTRI10_LOCUS41691</name>
</gene>
<dbReference type="EMBL" id="OZ034820">
    <property type="protein sequence ID" value="CAL1401645.1"/>
    <property type="molecule type" value="Genomic_DNA"/>
</dbReference>
<dbReference type="Proteomes" id="UP001497516">
    <property type="component" value="Chromosome 7"/>
</dbReference>
<evidence type="ECO:0000256" key="2">
    <source>
        <dbReference type="SAM" id="SignalP"/>
    </source>
</evidence>
<keyword evidence="2" id="KW-0732">Signal</keyword>
<accession>A0AAV2FW84</accession>
<feature type="region of interest" description="Disordered" evidence="1">
    <location>
        <begin position="56"/>
        <end position="84"/>
    </location>
</feature>
<organism evidence="3 4">
    <name type="scientific">Linum trigynum</name>
    <dbReference type="NCBI Taxonomy" id="586398"/>
    <lineage>
        <taxon>Eukaryota</taxon>
        <taxon>Viridiplantae</taxon>
        <taxon>Streptophyta</taxon>
        <taxon>Embryophyta</taxon>
        <taxon>Tracheophyta</taxon>
        <taxon>Spermatophyta</taxon>
        <taxon>Magnoliopsida</taxon>
        <taxon>eudicotyledons</taxon>
        <taxon>Gunneridae</taxon>
        <taxon>Pentapetalae</taxon>
        <taxon>rosids</taxon>
        <taxon>fabids</taxon>
        <taxon>Malpighiales</taxon>
        <taxon>Linaceae</taxon>
        <taxon>Linum</taxon>
    </lineage>
</organism>
<dbReference type="AlphaFoldDB" id="A0AAV2FW84"/>
<feature type="chain" id="PRO_5043819399" evidence="2">
    <location>
        <begin position="26"/>
        <end position="235"/>
    </location>
</feature>
<evidence type="ECO:0000313" key="3">
    <source>
        <dbReference type="EMBL" id="CAL1401645.1"/>
    </source>
</evidence>
<feature type="signal peptide" evidence="2">
    <location>
        <begin position="1"/>
        <end position="25"/>
    </location>
</feature>
<name>A0AAV2FW84_9ROSI</name>
<reference evidence="3 4" key="1">
    <citation type="submission" date="2024-04" db="EMBL/GenBank/DDBJ databases">
        <authorList>
            <person name="Fracassetti M."/>
        </authorList>
    </citation>
    <scope>NUCLEOTIDE SEQUENCE [LARGE SCALE GENOMIC DNA]</scope>
</reference>
<sequence length="235" mass="26593">MRGALSSLLLLVSLLGRWFSRPAAAVFTTSLRNQNKGNWLNRSLSDRIQVLGMNRTPISSMKDGTPPADASPNPKRASQGIGRRRALGRRLKKRAIHAAFAEFEIPEERPSKRYRQMPRYQWRFWLLNSSELDEVDSVDVPLAGSNMQTMRFPIERHDFCEILAQSLPLGDEIFPVKPDREEAGLCQICFYGITINKTTSEQHDKCIARKTPWGDEIQLQFRERELPSPAGGGAA</sequence>
<proteinExistence type="predicted"/>
<evidence type="ECO:0000256" key="1">
    <source>
        <dbReference type="SAM" id="MobiDB-lite"/>
    </source>
</evidence>
<evidence type="ECO:0000313" key="4">
    <source>
        <dbReference type="Proteomes" id="UP001497516"/>
    </source>
</evidence>
<protein>
    <submittedName>
        <fullName evidence="3">Uncharacterized protein</fullName>
    </submittedName>
</protein>
<keyword evidence="4" id="KW-1185">Reference proteome</keyword>